<dbReference type="OrthoDB" id="19653at2759"/>
<dbReference type="GeneID" id="129793687"/>
<dbReference type="KEGG" id="lll:129793687"/>
<dbReference type="VEuPathDB" id="VectorBase:LLONM1_005509"/>
<dbReference type="Pfam" id="PF00135">
    <property type="entry name" value="COesterase"/>
    <property type="match status" value="1"/>
</dbReference>
<accession>A0A7G3ABV0</accession>
<dbReference type="InterPro" id="IPR019819">
    <property type="entry name" value="Carboxylesterase_B_CS"/>
</dbReference>
<dbReference type="SUPFAM" id="SSF53474">
    <property type="entry name" value="alpha/beta-Hydrolases"/>
    <property type="match status" value="1"/>
</dbReference>
<dbReference type="Gene3D" id="3.40.50.1820">
    <property type="entry name" value="alpha/beta hydrolase"/>
    <property type="match status" value="1"/>
</dbReference>
<evidence type="ECO:0000256" key="3">
    <source>
        <dbReference type="ARBA" id="ARBA00022801"/>
    </source>
</evidence>
<dbReference type="AlphaFoldDB" id="A0A7G3ABV0"/>
<comment type="similarity">
    <text evidence="1">Belongs to the type-B carboxylesterase/lipase family.</text>
</comment>
<evidence type="ECO:0000313" key="8">
    <source>
        <dbReference type="EMBL" id="MBC1168993.1"/>
    </source>
</evidence>
<evidence type="ECO:0000256" key="6">
    <source>
        <dbReference type="SAM" id="SignalP"/>
    </source>
</evidence>
<evidence type="ECO:0000256" key="2">
    <source>
        <dbReference type="ARBA" id="ARBA00022487"/>
    </source>
</evidence>
<name>A0A7G3ABV0_LUTLO</name>
<keyword evidence="6" id="KW-0732">Signal</keyword>
<dbReference type="PROSITE" id="PS00941">
    <property type="entry name" value="CARBOXYLESTERASE_B_2"/>
    <property type="match status" value="1"/>
</dbReference>
<feature type="domain" description="Carboxylesterase type B" evidence="7">
    <location>
        <begin position="19"/>
        <end position="500"/>
    </location>
</feature>
<sequence>MKVFLLFFLALICGSVCDDVVVTVKHGKLKGKYVNGLEKPYEAFLGVPYAKPPVEALRFCSPVPCDPWYDIYDATYARKECLQKVYHALEPYTTGSEDCLYLNIYRPHKRNYHEKLPVIVYFSFGGYETGHTSPESIAPDYFMDTEQVIVVVVQNRLGVFGYLSSGDSSCPGNFGLKDQALALRWVHENIGAFQGDNGCVTLLGVGAGAITAQLHWLHPETSKFFHRVILKSGSAVGDLAVLKCPSNQFIHHAKVIGIENPQGFTSHELTEKLRKADAKLLLSAYYSESYLVGNMLPYRVVVEKKCPEAYVTEDPIGAWKYGHFDPKPLYVTFTPYEGNVKAGLFLNEHYRKNFNLNVDKYLPKILNIDPKYLPEVKKFYFEDQSCEITDKTVPIYIKMITARNFHQSMYNTVKWFVHNVNTYKYPLSIDEFKFNGPLHFTKFFSGYDVNLDTGFCDDLLYLFRLPTDFPEFSKHSISYQLKSIYVDSHVNFAITGKATAYTDVHPCDDVYFDNYGFCEYQVYGNQSEWIHGVLHDQVSVDCTHWFDLEQMEFWNNISFD</sequence>
<reference evidence="8" key="1">
    <citation type="journal article" date="2020" name="BMC">
        <title>Leishmania infection induces a limited differential gene expression in the sand fly midgut.</title>
        <authorList>
            <person name="Coutinho-Abreu I.V."/>
            <person name="Serafim T.D."/>
            <person name="Meneses C."/>
            <person name="Kamhawi S."/>
            <person name="Oliveira F."/>
            <person name="Valenzuela J.G."/>
        </authorList>
    </citation>
    <scope>NUCLEOTIDE SEQUENCE</scope>
    <source>
        <strain evidence="8">Jacobina</strain>
        <tissue evidence="8">Midgut</tissue>
    </source>
</reference>
<feature type="signal peptide" evidence="6">
    <location>
        <begin position="1"/>
        <end position="17"/>
    </location>
</feature>
<dbReference type="RefSeq" id="XP_055689852.1">
    <property type="nucleotide sequence ID" value="XM_055833877.1"/>
</dbReference>
<dbReference type="EC" id="3.1.1.1" evidence="5"/>
<keyword evidence="4" id="KW-0325">Glycoprotein</keyword>
<evidence type="ECO:0000256" key="1">
    <source>
        <dbReference type="ARBA" id="ARBA00005964"/>
    </source>
</evidence>
<dbReference type="GO" id="GO:0106435">
    <property type="term" value="F:carboxylesterase activity"/>
    <property type="evidence" value="ECO:0007669"/>
    <property type="project" value="UniProtKB-EC"/>
</dbReference>
<evidence type="ECO:0000256" key="5">
    <source>
        <dbReference type="ARBA" id="ARBA00039155"/>
    </source>
</evidence>
<evidence type="ECO:0000256" key="4">
    <source>
        <dbReference type="ARBA" id="ARBA00023180"/>
    </source>
</evidence>
<dbReference type="InterPro" id="IPR029058">
    <property type="entry name" value="AB_hydrolase_fold"/>
</dbReference>
<proteinExistence type="inferred from homology"/>
<keyword evidence="2" id="KW-0719">Serine esterase</keyword>
<dbReference type="InterPro" id="IPR002018">
    <property type="entry name" value="CarbesteraseB"/>
</dbReference>
<protein>
    <recommendedName>
        <fullName evidence="5">carboxylesterase</fullName>
        <ecNumber evidence="5">3.1.1.1</ecNumber>
    </recommendedName>
</protein>
<dbReference type="EMBL" id="GITU01000290">
    <property type="protein sequence ID" value="MBC1168993.1"/>
    <property type="molecule type" value="Transcribed_RNA"/>
</dbReference>
<keyword evidence="3" id="KW-0378">Hydrolase</keyword>
<dbReference type="PANTHER" id="PTHR43142">
    <property type="entry name" value="CARBOXYLIC ESTER HYDROLASE"/>
    <property type="match status" value="1"/>
</dbReference>
<organism evidence="8">
    <name type="scientific">Lutzomyia longipalpis</name>
    <name type="common">Sand fly</name>
    <dbReference type="NCBI Taxonomy" id="7200"/>
    <lineage>
        <taxon>Eukaryota</taxon>
        <taxon>Metazoa</taxon>
        <taxon>Ecdysozoa</taxon>
        <taxon>Arthropoda</taxon>
        <taxon>Hexapoda</taxon>
        <taxon>Insecta</taxon>
        <taxon>Pterygota</taxon>
        <taxon>Neoptera</taxon>
        <taxon>Endopterygota</taxon>
        <taxon>Diptera</taxon>
        <taxon>Nematocera</taxon>
        <taxon>Psychodoidea</taxon>
        <taxon>Psychodidae</taxon>
        <taxon>Lutzomyia</taxon>
        <taxon>Lutzomyia</taxon>
    </lineage>
</organism>
<evidence type="ECO:0000259" key="7">
    <source>
        <dbReference type="Pfam" id="PF00135"/>
    </source>
</evidence>
<dbReference type="PANTHER" id="PTHR43142:SF1">
    <property type="entry name" value="CARBOXYLIC ESTER HYDROLASE"/>
    <property type="match status" value="1"/>
</dbReference>
<feature type="chain" id="PRO_5028896884" description="carboxylesterase" evidence="6">
    <location>
        <begin position="18"/>
        <end position="560"/>
    </location>
</feature>